<dbReference type="GO" id="GO:0005829">
    <property type="term" value="C:cytosol"/>
    <property type="evidence" value="ECO:0007669"/>
    <property type="project" value="TreeGrafter"/>
</dbReference>
<dbReference type="Gene3D" id="3.40.50.620">
    <property type="entry name" value="HUPs"/>
    <property type="match status" value="1"/>
</dbReference>
<dbReference type="GO" id="GO:0033786">
    <property type="term" value="F:heptose-1-phosphate adenylyltransferase activity"/>
    <property type="evidence" value="ECO:0007669"/>
    <property type="project" value="TreeGrafter"/>
</dbReference>
<dbReference type="InterPro" id="IPR029056">
    <property type="entry name" value="Ribokinase-like"/>
</dbReference>
<keyword evidence="1" id="KW-0511">Multifunctional enzyme</keyword>
<accession>A0A832XJ75</accession>
<organism evidence="5 6">
    <name type="scientific">Candidatus Naiadarchaeum limnaeum</name>
    <dbReference type="NCBI Taxonomy" id="2756139"/>
    <lineage>
        <taxon>Archaea</taxon>
        <taxon>Candidatus Undinarchaeota</taxon>
        <taxon>Candidatus Undinarchaeia</taxon>
        <taxon>Candidatus Naiadarchaeales</taxon>
        <taxon>Candidatus Naiadarchaeaceae</taxon>
        <taxon>Candidatus Naiadarchaeum</taxon>
    </lineage>
</organism>
<dbReference type="Pfam" id="PF00294">
    <property type="entry name" value="PfkB"/>
    <property type="match status" value="1"/>
</dbReference>
<name>A0A832XJ75_9ARCH</name>
<dbReference type="AlphaFoldDB" id="A0A832XJ75"/>
<dbReference type="GO" id="GO:0033785">
    <property type="term" value="F:heptose 7-phosphate kinase activity"/>
    <property type="evidence" value="ECO:0007669"/>
    <property type="project" value="TreeGrafter"/>
</dbReference>
<dbReference type="PANTHER" id="PTHR46969:SF1">
    <property type="entry name" value="BIFUNCTIONAL PROTEIN HLDE"/>
    <property type="match status" value="1"/>
</dbReference>
<evidence type="ECO:0000259" key="3">
    <source>
        <dbReference type="Pfam" id="PF00294"/>
    </source>
</evidence>
<dbReference type="SUPFAM" id="SSF53613">
    <property type="entry name" value="Ribokinase-like"/>
    <property type="match status" value="1"/>
</dbReference>
<dbReference type="InterPro" id="IPR014729">
    <property type="entry name" value="Rossmann-like_a/b/a_fold"/>
</dbReference>
<gene>
    <name evidence="5" type="ORF">H1016_01545</name>
</gene>
<dbReference type="Proteomes" id="UP000646946">
    <property type="component" value="Unassembled WGS sequence"/>
</dbReference>
<comment type="caution">
    <text evidence="5">The sequence shown here is derived from an EMBL/GenBank/DDBJ whole genome shotgun (WGS) entry which is preliminary data.</text>
</comment>
<dbReference type="SUPFAM" id="SSF52374">
    <property type="entry name" value="Nucleotidylyl transferase"/>
    <property type="match status" value="1"/>
</dbReference>
<dbReference type="PANTHER" id="PTHR46969">
    <property type="entry name" value="BIFUNCTIONAL PROTEIN HLDE"/>
    <property type="match status" value="1"/>
</dbReference>
<evidence type="ECO:0000313" key="5">
    <source>
        <dbReference type="EMBL" id="HIK00202.1"/>
    </source>
</evidence>
<keyword evidence="5" id="KW-0548">Nucleotidyltransferase</keyword>
<dbReference type="InterPro" id="IPR004821">
    <property type="entry name" value="Cyt_trans-like"/>
</dbReference>
<reference evidence="5 6" key="1">
    <citation type="journal article" name="Nat. Commun.">
        <title>Undinarchaeota illuminate DPANN phylogeny and the impact of gene transfer on archaeal evolution.</title>
        <authorList>
            <person name="Dombrowski N."/>
            <person name="Williams T.A."/>
            <person name="Sun J."/>
            <person name="Woodcroft B.J."/>
            <person name="Lee J.H."/>
            <person name="Minh B.Q."/>
            <person name="Rinke C."/>
            <person name="Spang A."/>
        </authorList>
    </citation>
    <scope>NUCLEOTIDE SEQUENCE [LARGE SCALE GENOMIC DNA]</scope>
    <source>
        <strain evidence="5">MAG_bin1129</strain>
    </source>
</reference>
<proteinExistence type="predicted"/>
<feature type="domain" description="Carbohydrate kinase PfkB" evidence="3">
    <location>
        <begin position="194"/>
        <end position="489"/>
    </location>
</feature>
<evidence type="ECO:0000256" key="1">
    <source>
        <dbReference type="ARBA" id="ARBA00023268"/>
    </source>
</evidence>
<dbReference type="NCBIfam" id="TIGR00125">
    <property type="entry name" value="cyt_tran_rel"/>
    <property type="match status" value="1"/>
</dbReference>
<keyword evidence="6" id="KW-1185">Reference proteome</keyword>
<evidence type="ECO:0000256" key="2">
    <source>
        <dbReference type="ARBA" id="ARBA00023277"/>
    </source>
</evidence>
<keyword evidence="2" id="KW-0119">Carbohydrate metabolism</keyword>
<sequence length="506" mass="56260">MKNEKLVGLEELQKIVSDLKSDGKKIVQCHGVFDLLHVGHIRHFKAARKFGDVLIVTVTPDKYVNKGPHRPAFPEKLRAEVLASLGVVDYVAVNKWQTAVETIKLLKPNVYVKGSDYSNADEDFSKGITAEEKAIKAVGGEIKFTDEITFSSSNLINKHLHVFPKETEDYLDEFSKKFTSKQVIDYLEKIKNLKILVIGEAIIDEYQYGQTIGKAGKEPIVALKYIETERFAGGTLAIANHLANFCDNVGLFTLLGEKDSQADFINKHLNKKVKKYFHYKKNAPTIIKRRFLEAAPLKKLLEFYVFDDMELEPAQARELCGHLEKILHEYDLVIVADFGHGMLNKDLINLISRKAKFLAVNTQSNAGNMGYNIITKYPRIDYVCTDEREIRLASLDKNSALEALIKNLSKKISCGKIITTTGPLGCIIFSSNGLVKIPAFSEIVIDTMGAGDAFLSITAPLVATGVPMEIIGFVGNAVGALKVKIIGNKEPIDKVALYKYITSLMA</sequence>
<protein>
    <submittedName>
        <fullName evidence="5">Adenylyltransferase/cytidyltransferase family protein</fullName>
    </submittedName>
</protein>
<evidence type="ECO:0000313" key="6">
    <source>
        <dbReference type="Proteomes" id="UP000646946"/>
    </source>
</evidence>
<feature type="domain" description="Cytidyltransferase-like" evidence="4">
    <location>
        <begin position="30"/>
        <end position="124"/>
    </location>
</feature>
<evidence type="ECO:0000259" key="4">
    <source>
        <dbReference type="Pfam" id="PF01467"/>
    </source>
</evidence>
<dbReference type="InterPro" id="IPR011611">
    <property type="entry name" value="PfkB_dom"/>
</dbReference>
<dbReference type="Pfam" id="PF01467">
    <property type="entry name" value="CTP_transf_like"/>
    <property type="match status" value="1"/>
</dbReference>
<keyword evidence="5" id="KW-0808">Transferase</keyword>
<dbReference type="Gene3D" id="3.40.1190.20">
    <property type="match status" value="1"/>
</dbReference>
<dbReference type="EMBL" id="DVAB01000016">
    <property type="protein sequence ID" value="HIK00202.1"/>
    <property type="molecule type" value="Genomic_DNA"/>
</dbReference>